<comment type="caution">
    <text evidence="2">The sequence shown here is derived from an EMBL/GenBank/DDBJ whole genome shotgun (WGS) entry which is preliminary data.</text>
</comment>
<dbReference type="EMBL" id="JALJOT010000001">
    <property type="protein sequence ID" value="KAK9918710.1"/>
    <property type="molecule type" value="Genomic_DNA"/>
</dbReference>
<feature type="compositionally biased region" description="Polar residues" evidence="1">
    <location>
        <begin position="299"/>
        <end position="319"/>
    </location>
</feature>
<evidence type="ECO:0000256" key="1">
    <source>
        <dbReference type="SAM" id="MobiDB-lite"/>
    </source>
</evidence>
<sequence length="681" mass="70036">MSTGLKSLVHKIKDKVHETRTNMKDDKGNQPSEFPRTELEPGIDQSEGVTGKKGPLHHDNLSGTAGSKPVSGIGSVGEVGKAQLLPVDPVVSSGTSTVPKVPIAQPRATEHLTTNLGGVDHPKDAGYAPLGESILSSGPSSATGSMGSYASQGKGIPDTKPATSDIGLTPDISKIAAKPDTSKIGSATKGPLDTEPLLKRKADDNKAEFGTGMGISNSAQDTGFNTTKPSSTHTTSVSDTSKSTPKFDVKSTGFSTGNAAGPLNKANDNKAAHGTGMGLPTSFEDSVGTGGKNDASDFSFGTKTKGDSSLDSTKGISDSSSKRSDYTTALDKITDTTADSDATSAHAKGVTATAAEYVRSGAQVVAQKAKEVHESVESGTATDNAKATAQAASDKTKAAGQTVADSAAQGTKTVQDAVKPYTDAAADHTKAAVDSVQEKSGIKGRDDLTMLQKAQAVVQTAAAATAEKANQAYELVAQKVHETGLPQVAAEHAATARDTVAGTAATACDRAAEHAAAAREVAAAKYSDLSAEAQRQHAAGWAAVDQGKIRAQEAGRGVQQKAAELAQNLQNASAEDVNRSWLGRTAGGIVLVALASYALGVPFRYGLAAALFALAAVLFADWDRSRGVGGRRSPLMDTVQPRVVEVRPEATLQPTEFGYVKAHAGRMEHSPLTGTHFVKEE</sequence>
<feature type="compositionally biased region" description="Polar residues" evidence="1">
    <location>
        <begin position="138"/>
        <end position="151"/>
    </location>
</feature>
<proteinExistence type="predicted"/>
<feature type="compositionally biased region" description="Low complexity" evidence="1">
    <location>
        <begin position="380"/>
        <end position="393"/>
    </location>
</feature>
<feature type="region of interest" description="Disordered" evidence="1">
    <location>
        <begin position="138"/>
        <end position="327"/>
    </location>
</feature>
<feature type="compositionally biased region" description="Low complexity" evidence="1">
    <location>
        <begin position="230"/>
        <end position="244"/>
    </location>
</feature>
<feature type="compositionally biased region" description="Basic and acidic residues" evidence="1">
    <location>
        <begin position="196"/>
        <end position="207"/>
    </location>
</feature>
<gene>
    <name evidence="2" type="ORF">WJX75_006188</name>
</gene>
<organism evidence="2 3">
    <name type="scientific">Coccomyxa subellipsoidea</name>
    <dbReference type="NCBI Taxonomy" id="248742"/>
    <lineage>
        <taxon>Eukaryota</taxon>
        <taxon>Viridiplantae</taxon>
        <taxon>Chlorophyta</taxon>
        <taxon>core chlorophytes</taxon>
        <taxon>Trebouxiophyceae</taxon>
        <taxon>Trebouxiophyceae incertae sedis</taxon>
        <taxon>Coccomyxaceae</taxon>
        <taxon>Coccomyxa</taxon>
    </lineage>
</organism>
<name>A0ABR2Z407_9CHLO</name>
<feature type="region of interest" description="Disordered" evidence="1">
    <location>
        <begin position="375"/>
        <end position="397"/>
    </location>
</feature>
<keyword evidence="3" id="KW-1185">Reference proteome</keyword>
<accession>A0ABR2Z407</accession>
<feature type="compositionally biased region" description="Polar residues" evidence="1">
    <location>
        <begin position="214"/>
        <end position="229"/>
    </location>
</feature>
<reference evidence="2 3" key="1">
    <citation type="journal article" date="2024" name="Nat. Commun.">
        <title>Phylogenomics reveals the evolutionary origins of lichenization in chlorophyte algae.</title>
        <authorList>
            <person name="Puginier C."/>
            <person name="Libourel C."/>
            <person name="Otte J."/>
            <person name="Skaloud P."/>
            <person name="Haon M."/>
            <person name="Grisel S."/>
            <person name="Petersen M."/>
            <person name="Berrin J.G."/>
            <person name="Delaux P.M."/>
            <person name="Dal Grande F."/>
            <person name="Keller J."/>
        </authorList>
    </citation>
    <scope>NUCLEOTIDE SEQUENCE [LARGE SCALE GENOMIC DNA]</scope>
    <source>
        <strain evidence="2 3">SAG 216-7</strain>
    </source>
</reference>
<feature type="region of interest" description="Disordered" evidence="1">
    <location>
        <begin position="1"/>
        <end position="69"/>
    </location>
</feature>
<evidence type="ECO:0000313" key="2">
    <source>
        <dbReference type="EMBL" id="KAK9918710.1"/>
    </source>
</evidence>
<evidence type="ECO:0000313" key="3">
    <source>
        <dbReference type="Proteomes" id="UP001491310"/>
    </source>
</evidence>
<feature type="compositionally biased region" description="Basic and acidic residues" evidence="1">
    <location>
        <begin position="15"/>
        <end position="28"/>
    </location>
</feature>
<dbReference type="Proteomes" id="UP001491310">
    <property type="component" value="Unassembled WGS sequence"/>
</dbReference>
<protein>
    <submittedName>
        <fullName evidence="2">Uncharacterized protein</fullName>
    </submittedName>
</protein>